<protein>
    <submittedName>
        <fullName evidence="1">Uncharacterized protein</fullName>
    </submittedName>
</protein>
<accession>A0A0N8KKL9</accession>
<comment type="caution">
    <text evidence="1">The sequence shown here is derived from an EMBL/GenBank/DDBJ whole genome shotgun (WGS) entry which is preliminary data.</text>
</comment>
<dbReference type="STRING" id="1305731.GCA_000934705_00645"/>
<gene>
    <name evidence="1" type="ORF">HLUCCX14_10220</name>
</gene>
<sequence>MDNRVQQVIKKLEHLPADRLSEVEDFIDFLSQREREHHMRKDFARGAEASFHKVWDNDEDAAYDKL</sequence>
<name>A0A0N8KKL9_9GAMM</name>
<dbReference type="AlphaFoldDB" id="A0A0N8KKL9"/>
<organism evidence="1 2">
    <name type="scientific">Marinobacter excellens HL-55</name>
    <dbReference type="NCBI Taxonomy" id="1305731"/>
    <lineage>
        <taxon>Bacteria</taxon>
        <taxon>Pseudomonadati</taxon>
        <taxon>Pseudomonadota</taxon>
        <taxon>Gammaproteobacteria</taxon>
        <taxon>Pseudomonadales</taxon>
        <taxon>Marinobacteraceae</taxon>
        <taxon>Marinobacter</taxon>
    </lineage>
</organism>
<evidence type="ECO:0000313" key="2">
    <source>
        <dbReference type="Proteomes" id="UP000050416"/>
    </source>
</evidence>
<reference evidence="1 2" key="1">
    <citation type="submission" date="2015-09" db="EMBL/GenBank/DDBJ databases">
        <title>Identification and resolution of microdiversity through metagenomic sequencing of parallel consortia.</title>
        <authorList>
            <person name="Nelson W.C."/>
            <person name="Romine M.F."/>
            <person name="Lindemann S.R."/>
        </authorList>
    </citation>
    <scope>NUCLEOTIDE SEQUENCE [LARGE SCALE GENOMIC DNA]</scope>
    <source>
        <strain evidence="1">HL-55</strain>
    </source>
</reference>
<dbReference type="EMBL" id="LJZQ01000014">
    <property type="protein sequence ID" value="KPQ28506.1"/>
    <property type="molecule type" value="Genomic_DNA"/>
</dbReference>
<evidence type="ECO:0000313" key="1">
    <source>
        <dbReference type="EMBL" id="KPQ28506.1"/>
    </source>
</evidence>
<dbReference type="OrthoDB" id="6371923at2"/>
<dbReference type="PATRIC" id="fig|1305731.5.peg.496"/>
<proteinExistence type="predicted"/>
<dbReference type="Proteomes" id="UP000050416">
    <property type="component" value="Unassembled WGS sequence"/>
</dbReference>